<dbReference type="SMART" id="SM00066">
    <property type="entry name" value="GAL4"/>
    <property type="match status" value="1"/>
</dbReference>
<sequence>MQAQFDLTPTKKSPCNGCREKKRKCSYEQPCARCSKNGTECIYITMPSPKDLEYIQELEYINQIDQLEQQITSMESEISILKLANEKTCADHYPSPTSYSYDSSDEDKSISSKQSLSYPDEDNTLCLPIVRTKHIQAAVSKSDENPAKPWRLTVQNGNMTIETNIKSHSELMACVSSMFTTAVHQQQTNTIPFPFNICPSFHKDATAHAMSIIVWRKYGKSKLKSVTKYTPDLLFNIPPKEITHVIPHNQLNSILRSLIEAYFSCMHFHHFCLYRAGFLEMFMTDMHSPAIFALCSVICHLDCKHLDSIILSESRPQYALFFFEQARELIEDRFDESSIETLITYTYLSLYKIKTNAVTEASFYLSHAMRIRDLLMPQFGWTKQETRSIEVYMLDRLNNCLNHLQSVLEVQNIWAHNFKDKRMPPMRFFELIDSYDIGPSRIMPGDSPLERQALRLYHHLAQLRENIKRAISNIEGDDLPTYISLFGHHIEMTMRHWYRQLLPKEYQLSLPLFDSLPDLEFFTVLELECGQSPFPLISLLSLYNEYLIMAKSYMPKIPIDKTLDTEQLISKLKDVIYPNSPHQTSEKTMLDTKQYEWLKHFFRKLDHFRQHHQDFFSDNELEESREDFMIRIVRSLKLPQINFSMPLMHTAVRVALDSVRLIQFFLTRHFSCPLDLRWVMNAWDVLLRAARFRYQQPNDPSVTLDRIRANLLLCLDVIQSTVERRDPSHEFINHLQAQFYQSFL</sequence>
<evidence type="ECO:0000256" key="7">
    <source>
        <dbReference type="SAM" id="MobiDB-lite"/>
    </source>
</evidence>
<keyword evidence="6" id="KW-0175">Coiled coil</keyword>
<dbReference type="EMBL" id="LUGH01000282">
    <property type="protein sequence ID" value="OBZ86656.1"/>
    <property type="molecule type" value="Genomic_DNA"/>
</dbReference>
<dbReference type="GO" id="GO:0008270">
    <property type="term" value="F:zinc ion binding"/>
    <property type="evidence" value="ECO:0007669"/>
    <property type="project" value="InterPro"/>
</dbReference>
<dbReference type="InParanoid" id="A0A1C7NDM6"/>
<dbReference type="AlphaFoldDB" id="A0A1C7NDM6"/>
<dbReference type="InterPro" id="IPR050815">
    <property type="entry name" value="TF_fung"/>
</dbReference>
<name>A0A1C7NDM6_9FUNG</name>
<evidence type="ECO:0000256" key="5">
    <source>
        <dbReference type="ARBA" id="ARBA00023242"/>
    </source>
</evidence>
<reference evidence="9 10" key="1">
    <citation type="submission" date="2016-03" db="EMBL/GenBank/DDBJ databases">
        <title>Choanephora cucurbitarum.</title>
        <authorList>
            <person name="Min B."/>
            <person name="Park H."/>
            <person name="Park J.-H."/>
            <person name="Shin H.-D."/>
            <person name="Choi I.-G."/>
        </authorList>
    </citation>
    <scope>NUCLEOTIDE SEQUENCE [LARGE SCALE GENOMIC DNA]</scope>
    <source>
        <strain evidence="9 10">KUS-F28377</strain>
    </source>
</reference>
<keyword evidence="3" id="KW-0805">Transcription regulation</keyword>
<evidence type="ECO:0000259" key="8">
    <source>
        <dbReference type="PROSITE" id="PS50048"/>
    </source>
</evidence>
<evidence type="ECO:0000256" key="1">
    <source>
        <dbReference type="ARBA" id="ARBA00004123"/>
    </source>
</evidence>
<dbReference type="PANTHER" id="PTHR47338:SF20">
    <property type="entry name" value="ZN(II)2CYS6 TRANSCRIPTION FACTOR (EUROFUNG)"/>
    <property type="match status" value="1"/>
</dbReference>
<dbReference type="InterPro" id="IPR001138">
    <property type="entry name" value="Zn2Cys6_DnaBD"/>
</dbReference>
<evidence type="ECO:0000256" key="4">
    <source>
        <dbReference type="ARBA" id="ARBA00023163"/>
    </source>
</evidence>
<keyword evidence="5" id="KW-0539">Nucleus</keyword>
<feature type="domain" description="Zn(2)-C6 fungal-type" evidence="8">
    <location>
        <begin position="14"/>
        <end position="43"/>
    </location>
</feature>
<keyword evidence="10" id="KW-1185">Reference proteome</keyword>
<dbReference type="GO" id="GO:0005634">
    <property type="term" value="C:nucleus"/>
    <property type="evidence" value="ECO:0007669"/>
    <property type="project" value="UniProtKB-SubCell"/>
</dbReference>
<keyword evidence="2" id="KW-0479">Metal-binding</keyword>
<organism evidence="9 10">
    <name type="scientific">Choanephora cucurbitarum</name>
    <dbReference type="NCBI Taxonomy" id="101091"/>
    <lineage>
        <taxon>Eukaryota</taxon>
        <taxon>Fungi</taxon>
        <taxon>Fungi incertae sedis</taxon>
        <taxon>Mucoromycota</taxon>
        <taxon>Mucoromycotina</taxon>
        <taxon>Mucoromycetes</taxon>
        <taxon>Mucorales</taxon>
        <taxon>Mucorineae</taxon>
        <taxon>Choanephoraceae</taxon>
        <taxon>Choanephoroideae</taxon>
        <taxon>Choanephora</taxon>
    </lineage>
</organism>
<evidence type="ECO:0000256" key="3">
    <source>
        <dbReference type="ARBA" id="ARBA00023015"/>
    </source>
</evidence>
<dbReference type="GO" id="GO:0000981">
    <property type="term" value="F:DNA-binding transcription factor activity, RNA polymerase II-specific"/>
    <property type="evidence" value="ECO:0007669"/>
    <property type="project" value="InterPro"/>
</dbReference>
<dbReference type="OrthoDB" id="4356994at2759"/>
<dbReference type="PROSITE" id="PS50048">
    <property type="entry name" value="ZN2_CY6_FUNGAL_2"/>
    <property type="match status" value="1"/>
</dbReference>
<dbReference type="PANTHER" id="PTHR47338">
    <property type="entry name" value="ZN(II)2CYS6 TRANSCRIPTION FACTOR (EUROFUNG)-RELATED"/>
    <property type="match status" value="1"/>
</dbReference>
<accession>A0A1C7NDM6</accession>
<gene>
    <name evidence="9" type="ORF">A0J61_05290</name>
</gene>
<feature type="coiled-coil region" evidence="6">
    <location>
        <begin position="57"/>
        <end position="84"/>
    </location>
</feature>
<proteinExistence type="predicted"/>
<comment type="caution">
    <text evidence="9">The sequence shown here is derived from an EMBL/GenBank/DDBJ whole genome shotgun (WGS) entry which is preliminary data.</text>
</comment>
<evidence type="ECO:0000256" key="6">
    <source>
        <dbReference type="SAM" id="Coils"/>
    </source>
</evidence>
<keyword evidence="4" id="KW-0804">Transcription</keyword>
<dbReference type="SUPFAM" id="SSF57701">
    <property type="entry name" value="Zn2/Cys6 DNA-binding domain"/>
    <property type="match status" value="1"/>
</dbReference>
<dbReference type="PROSITE" id="PS00463">
    <property type="entry name" value="ZN2_CY6_FUNGAL_1"/>
    <property type="match status" value="1"/>
</dbReference>
<comment type="subcellular location">
    <subcellularLocation>
        <location evidence="1">Nucleus</location>
    </subcellularLocation>
</comment>
<evidence type="ECO:0000313" key="9">
    <source>
        <dbReference type="EMBL" id="OBZ86656.1"/>
    </source>
</evidence>
<dbReference type="InterPro" id="IPR036864">
    <property type="entry name" value="Zn2-C6_fun-type_DNA-bd_sf"/>
</dbReference>
<dbReference type="Pfam" id="PF00172">
    <property type="entry name" value="Zn_clus"/>
    <property type="match status" value="1"/>
</dbReference>
<evidence type="ECO:0000256" key="2">
    <source>
        <dbReference type="ARBA" id="ARBA00022723"/>
    </source>
</evidence>
<dbReference type="CDD" id="cd00067">
    <property type="entry name" value="GAL4"/>
    <property type="match status" value="1"/>
</dbReference>
<dbReference type="Gene3D" id="4.10.240.10">
    <property type="entry name" value="Zn(2)-C6 fungal-type DNA-binding domain"/>
    <property type="match status" value="1"/>
</dbReference>
<dbReference type="Proteomes" id="UP000093000">
    <property type="component" value="Unassembled WGS sequence"/>
</dbReference>
<protein>
    <recommendedName>
        <fullName evidence="8">Zn(2)-C6 fungal-type domain-containing protein</fullName>
    </recommendedName>
</protein>
<dbReference type="CDD" id="cd12148">
    <property type="entry name" value="fungal_TF_MHR"/>
    <property type="match status" value="1"/>
</dbReference>
<feature type="region of interest" description="Disordered" evidence="7">
    <location>
        <begin position="95"/>
        <end position="118"/>
    </location>
</feature>
<evidence type="ECO:0000313" key="10">
    <source>
        <dbReference type="Proteomes" id="UP000093000"/>
    </source>
</evidence>